<evidence type="ECO:0000256" key="1">
    <source>
        <dbReference type="SAM" id="MobiDB-lite"/>
    </source>
</evidence>
<dbReference type="EMBL" id="EU957890">
    <property type="protein sequence ID" value="ACG30008.1"/>
    <property type="molecule type" value="mRNA"/>
</dbReference>
<name>B6SYS5_MAIZE</name>
<dbReference type="AlphaFoldDB" id="B6SYS5"/>
<evidence type="ECO:0000313" key="2">
    <source>
        <dbReference type="EMBL" id="ACG30008.1"/>
    </source>
</evidence>
<organism evidence="2">
    <name type="scientific">Zea mays</name>
    <name type="common">Maize</name>
    <dbReference type="NCBI Taxonomy" id="4577"/>
    <lineage>
        <taxon>Eukaryota</taxon>
        <taxon>Viridiplantae</taxon>
        <taxon>Streptophyta</taxon>
        <taxon>Embryophyta</taxon>
        <taxon>Tracheophyta</taxon>
        <taxon>Spermatophyta</taxon>
        <taxon>Magnoliopsida</taxon>
        <taxon>Liliopsida</taxon>
        <taxon>Poales</taxon>
        <taxon>Poaceae</taxon>
        <taxon>PACMAD clade</taxon>
        <taxon>Panicoideae</taxon>
        <taxon>Andropogonodae</taxon>
        <taxon>Andropogoneae</taxon>
        <taxon>Tripsacinae</taxon>
        <taxon>Zea</taxon>
    </lineage>
</organism>
<feature type="region of interest" description="Disordered" evidence="1">
    <location>
        <begin position="118"/>
        <end position="139"/>
    </location>
</feature>
<accession>B6SYS5</accession>
<reference evidence="2" key="1">
    <citation type="journal article" date="2009" name="Plant Mol. Biol.">
        <title>Insights into corn genes derived from large-scale cDNA sequencing.</title>
        <authorList>
            <person name="Alexandrov N.N."/>
            <person name="Brover V.V."/>
            <person name="Freidin S."/>
            <person name="Troukhan M.E."/>
            <person name="Tatarinova T.V."/>
            <person name="Zhang H."/>
            <person name="Swaller T.J."/>
            <person name="Lu Y.P."/>
            <person name="Bouck J."/>
            <person name="Flavell R.B."/>
            <person name="Feldmann K.A."/>
        </authorList>
    </citation>
    <scope>NUCLEOTIDE SEQUENCE</scope>
</reference>
<proteinExistence type="evidence at transcript level"/>
<sequence length="166" mass="18480">MAGVYKWKLASYKQMERTKVASERLSLRSNSTKHHDTVHLGLGHFGKDGNLICRSLKSILKPKARQYAIVKVHNKDVDEGCSSKDNEIISSPSDRKEGSQLRALESYFSKFNPSQQLYSLPQKKHKSGPSSSNEVDAIIADEDANLKNRAGSLQVQIDRGHTGKVT</sequence>
<protein>
    <submittedName>
        <fullName evidence="2">Uncharacterized protein</fullName>
    </submittedName>
</protein>
<dbReference type="ExpressionAtlas" id="B6SYS5">
    <property type="expression patterns" value="baseline and differential"/>
</dbReference>